<dbReference type="SUPFAM" id="SSF53756">
    <property type="entry name" value="UDP-Glycosyltransferase/glycogen phosphorylase"/>
    <property type="match status" value="1"/>
</dbReference>
<organism evidence="3 4">
    <name type="scientific">Heminiphilus faecis</name>
    <dbReference type="NCBI Taxonomy" id="2601703"/>
    <lineage>
        <taxon>Bacteria</taxon>
        <taxon>Pseudomonadati</taxon>
        <taxon>Bacteroidota</taxon>
        <taxon>Bacteroidia</taxon>
        <taxon>Bacteroidales</taxon>
        <taxon>Muribaculaceae</taxon>
        <taxon>Heminiphilus</taxon>
    </lineage>
</organism>
<dbReference type="InterPro" id="IPR001296">
    <property type="entry name" value="Glyco_trans_1"/>
</dbReference>
<name>A0ABV4CU69_9BACT</name>
<dbReference type="GO" id="GO:0016757">
    <property type="term" value="F:glycosyltransferase activity"/>
    <property type="evidence" value="ECO:0007669"/>
    <property type="project" value="UniProtKB-KW"/>
</dbReference>
<protein>
    <submittedName>
        <fullName evidence="3">Glycosyltransferase</fullName>
        <ecNumber evidence="3">2.4.-.-</ecNumber>
    </submittedName>
</protein>
<comment type="caution">
    <text evidence="3">The sequence shown here is derived from an EMBL/GenBank/DDBJ whole genome shotgun (WGS) entry which is preliminary data.</text>
</comment>
<gene>
    <name evidence="3" type="ORF">AAK873_02855</name>
</gene>
<keyword evidence="3" id="KW-0328">Glycosyltransferase</keyword>
<evidence type="ECO:0000259" key="1">
    <source>
        <dbReference type="Pfam" id="PF00534"/>
    </source>
</evidence>
<dbReference type="InterPro" id="IPR028098">
    <property type="entry name" value="Glyco_trans_4-like_N"/>
</dbReference>
<dbReference type="PANTHER" id="PTHR45947:SF13">
    <property type="entry name" value="TRANSFERASE"/>
    <property type="match status" value="1"/>
</dbReference>
<dbReference type="PANTHER" id="PTHR45947">
    <property type="entry name" value="SULFOQUINOVOSYL TRANSFERASE SQD2"/>
    <property type="match status" value="1"/>
</dbReference>
<dbReference type="InterPro" id="IPR050194">
    <property type="entry name" value="Glycosyltransferase_grp1"/>
</dbReference>
<evidence type="ECO:0000313" key="4">
    <source>
        <dbReference type="Proteomes" id="UP001565200"/>
    </source>
</evidence>
<dbReference type="EC" id="2.4.-.-" evidence="3"/>
<evidence type="ECO:0000313" key="3">
    <source>
        <dbReference type="EMBL" id="MEY8244557.1"/>
    </source>
</evidence>
<dbReference type="Pfam" id="PF13439">
    <property type="entry name" value="Glyco_transf_4"/>
    <property type="match status" value="1"/>
</dbReference>
<proteinExistence type="predicted"/>
<feature type="domain" description="Glycosyl transferase family 1" evidence="1">
    <location>
        <begin position="234"/>
        <end position="368"/>
    </location>
</feature>
<accession>A0ABV4CU69</accession>
<keyword evidence="4" id="KW-1185">Reference proteome</keyword>
<keyword evidence="3" id="KW-0808">Transferase</keyword>
<dbReference type="Pfam" id="PF00534">
    <property type="entry name" value="Glycos_transf_1"/>
    <property type="match status" value="1"/>
</dbReference>
<sequence>MKKRILLVNKFYYRRGGDCVYTLALERLLLSHGHDVAVWSMSHSLNLQSDYASLFAPGVGFDGPWRGRLQAMARTLGYAGAKRSFAAMLDAFRPDVVHLNNIHSYLSPVIAEVAARRGIKTVWTLHDYKLVCPSYSCLCRGEICESCFADRTAVMRRRCMKGSLVASAAAFIEALKWNRQRLTESVDRFICPSRFMYTKMLGCGFSADKLAVINNFVSYDAAAMLPVCDDAAREDYCCYVGRLSPEKGVVRLLEVLSRMDLRLHLIGDGPLADALRGRYASCGNIRFLGNCDAAEVARQLSHAKFSVMPSEWYENCPLSVIESLCAGTPVVGAKIGGIPELIDDGDGLCFNPGDETALSAAVMEASSRHWNYDAIGRRAFSRFSAQRHYNSLTDIY</sequence>
<feature type="domain" description="Glycosyltransferase subfamily 4-like N-terminal" evidence="2">
    <location>
        <begin position="20"/>
        <end position="218"/>
    </location>
</feature>
<dbReference type="RefSeq" id="WP_369863193.1">
    <property type="nucleotide sequence ID" value="NZ_JBCLPP010000005.1"/>
</dbReference>
<evidence type="ECO:0000259" key="2">
    <source>
        <dbReference type="Pfam" id="PF13439"/>
    </source>
</evidence>
<reference evidence="3 4" key="1">
    <citation type="submission" date="2024-03" db="EMBL/GenBank/DDBJ databases">
        <title>Mouse gut bacterial collection (mGBC) of GemPharmatech.</title>
        <authorList>
            <person name="He Y."/>
            <person name="Dong L."/>
            <person name="Wu D."/>
            <person name="Gao X."/>
            <person name="Lin Z."/>
        </authorList>
    </citation>
    <scope>NUCLEOTIDE SEQUENCE [LARGE SCALE GENOMIC DNA]</scope>
    <source>
        <strain evidence="3 4">54-13</strain>
    </source>
</reference>
<dbReference type="Proteomes" id="UP001565200">
    <property type="component" value="Unassembled WGS sequence"/>
</dbReference>
<dbReference type="EMBL" id="JBCLPP010000005">
    <property type="protein sequence ID" value="MEY8244557.1"/>
    <property type="molecule type" value="Genomic_DNA"/>
</dbReference>
<dbReference type="Gene3D" id="3.40.50.2000">
    <property type="entry name" value="Glycogen Phosphorylase B"/>
    <property type="match status" value="2"/>
</dbReference>